<dbReference type="Pfam" id="PF01408">
    <property type="entry name" value="GFO_IDH_MocA"/>
    <property type="match status" value="1"/>
</dbReference>
<dbReference type="InterPro" id="IPR013022">
    <property type="entry name" value="Xyl_isomerase-like_TIM-brl"/>
</dbReference>
<evidence type="ECO:0000259" key="3">
    <source>
        <dbReference type="Pfam" id="PF22725"/>
    </source>
</evidence>
<dbReference type="Pfam" id="PF01261">
    <property type="entry name" value="AP_endonuc_2"/>
    <property type="match status" value="1"/>
</dbReference>
<accession>A0A2M7FRE1</accession>
<comment type="caution">
    <text evidence="4">The sequence shown here is derived from an EMBL/GenBank/DDBJ whole genome shotgun (WGS) entry which is preliminary data.</text>
</comment>
<dbReference type="AlphaFoldDB" id="A0A2M7FRE1"/>
<dbReference type="SUPFAM" id="SSF51735">
    <property type="entry name" value="NAD(P)-binding Rossmann-fold domains"/>
    <property type="match status" value="1"/>
</dbReference>
<feature type="domain" description="Gfo/Idh/MocA-like oxidoreductase N-terminal" evidence="2">
    <location>
        <begin position="281"/>
        <end position="385"/>
    </location>
</feature>
<reference evidence="5" key="1">
    <citation type="submission" date="2017-09" db="EMBL/GenBank/DDBJ databases">
        <title>Depth-based differentiation of microbial function through sediment-hosted aquifers and enrichment of novel symbionts in the deep terrestrial subsurface.</title>
        <authorList>
            <person name="Probst A.J."/>
            <person name="Ladd B."/>
            <person name="Jarett J.K."/>
            <person name="Geller-Mcgrath D.E."/>
            <person name="Sieber C.M.K."/>
            <person name="Emerson J.B."/>
            <person name="Anantharaman K."/>
            <person name="Thomas B.C."/>
            <person name="Malmstrom R."/>
            <person name="Stieglmeier M."/>
            <person name="Klingl A."/>
            <person name="Woyke T."/>
            <person name="Ryan C.M."/>
            <person name="Banfield J.F."/>
        </authorList>
    </citation>
    <scope>NUCLEOTIDE SEQUENCE [LARGE SCALE GENOMIC DNA]</scope>
</reference>
<dbReference type="Gene3D" id="3.40.50.720">
    <property type="entry name" value="NAD(P)-binding Rossmann-like Domain"/>
    <property type="match status" value="1"/>
</dbReference>
<evidence type="ECO:0000313" key="4">
    <source>
        <dbReference type="EMBL" id="PIW08535.1"/>
    </source>
</evidence>
<dbReference type="PANTHER" id="PTHR43249">
    <property type="entry name" value="UDP-N-ACETYL-2-AMINO-2-DEOXY-D-GLUCURONATE OXIDASE"/>
    <property type="match status" value="1"/>
</dbReference>
<sequence>MKITTINDEISDDLNETIEFLKLYKIKYIELRTIHKKNLIDYSLEEVEDIRKLLSRNGVSVSAFASPLFKWYTNNSDGQSKEKVDTFGFNPHLGLVEKQKYIIKAIAVAKTLGTKYVRIFSSLKTPLDKYSFQSDPLLEFALNEAEKEGVTLLLENEPPCYIHKMNDIKHSSQKFSHRNLKVWFDVANFYKINEQVFLKDLEELKNNIGYFHLKDFDRNGNYVALGDGVINYKRIISDIKKLFGGRDIFLSIETHVRSDPKGATSKSFQMLNKLLSEKRVGYGIVGCGQVFEKHGSAVSENNHSELRAIFDIDISRAKASARQFDCELKASFKEMLADESIDVINIRTPNDTHSDLVLETLKSGKYCLCEKPLCLTSKEGSKILKSRFYNNNITVNLQNRFNPTVQQLLKYLETGKLGNILLCSVDVRWWRDDKYFKDWHGDVGRVGGMLFNQGAHALDLMLQICGQVKEITKLKKSLRRFTEVDDIYLALLQFN</sequence>
<organism evidence="4 5">
    <name type="scientific">Candidatus Collierbacteria bacterium CG17_big_fil_post_rev_8_21_14_2_50_45_7</name>
    <dbReference type="NCBI Taxonomy" id="1974536"/>
    <lineage>
        <taxon>Bacteria</taxon>
        <taxon>Candidatus Collieribacteriota</taxon>
    </lineage>
</organism>
<feature type="domain" description="GFO/IDH/MocA-like oxidoreductase" evidence="3">
    <location>
        <begin position="405"/>
        <end position="494"/>
    </location>
</feature>
<protein>
    <recommendedName>
        <fullName evidence="6">Xylose isomerase-like TIM barrel domain-containing protein</fullName>
    </recommendedName>
</protein>
<dbReference type="InterPro" id="IPR036237">
    <property type="entry name" value="Xyl_isomerase-like_sf"/>
</dbReference>
<dbReference type="GO" id="GO:0000166">
    <property type="term" value="F:nucleotide binding"/>
    <property type="evidence" value="ECO:0007669"/>
    <property type="project" value="InterPro"/>
</dbReference>
<name>A0A2M7FRE1_9BACT</name>
<evidence type="ECO:0000313" key="5">
    <source>
        <dbReference type="Proteomes" id="UP000230556"/>
    </source>
</evidence>
<evidence type="ECO:0000259" key="1">
    <source>
        <dbReference type="Pfam" id="PF01261"/>
    </source>
</evidence>
<dbReference type="EMBL" id="PFFO01000026">
    <property type="protein sequence ID" value="PIW08535.1"/>
    <property type="molecule type" value="Genomic_DNA"/>
</dbReference>
<dbReference type="PANTHER" id="PTHR43249:SF1">
    <property type="entry name" value="D-GLUCOSIDE 3-DEHYDROGENASE"/>
    <property type="match status" value="1"/>
</dbReference>
<dbReference type="Proteomes" id="UP000230556">
    <property type="component" value="Unassembled WGS sequence"/>
</dbReference>
<dbReference type="Pfam" id="PF22725">
    <property type="entry name" value="GFO_IDH_MocA_C3"/>
    <property type="match status" value="1"/>
</dbReference>
<evidence type="ECO:0000259" key="2">
    <source>
        <dbReference type="Pfam" id="PF01408"/>
    </source>
</evidence>
<dbReference type="Gene3D" id="3.30.360.10">
    <property type="entry name" value="Dihydrodipicolinate Reductase, domain 2"/>
    <property type="match status" value="1"/>
</dbReference>
<dbReference type="InterPro" id="IPR000683">
    <property type="entry name" value="Gfo/Idh/MocA-like_OxRdtase_N"/>
</dbReference>
<feature type="domain" description="Xylose isomerase-like TIM barrel" evidence="1">
    <location>
        <begin position="23"/>
        <end position="273"/>
    </location>
</feature>
<dbReference type="InterPro" id="IPR052515">
    <property type="entry name" value="Gfo/Idh/MocA_Oxidoreductase"/>
</dbReference>
<gene>
    <name evidence="4" type="ORF">COW38_00620</name>
</gene>
<dbReference type="InterPro" id="IPR055170">
    <property type="entry name" value="GFO_IDH_MocA-like_dom"/>
</dbReference>
<dbReference type="Gene3D" id="3.20.20.150">
    <property type="entry name" value="Divalent-metal-dependent TIM barrel enzymes"/>
    <property type="match status" value="1"/>
</dbReference>
<evidence type="ECO:0008006" key="6">
    <source>
        <dbReference type="Google" id="ProtNLM"/>
    </source>
</evidence>
<feature type="non-terminal residue" evidence="4">
    <location>
        <position position="495"/>
    </location>
</feature>
<proteinExistence type="predicted"/>
<dbReference type="InterPro" id="IPR036291">
    <property type="entry name" value="NAD(P)-bd_dom_sf"/>
</dbReference>
<dbReference type="SUPFAM" id="SSF51658">
    <property type="entry name" value="Xylose isomerase-like"/>
    <property type="match status" value="1"/>
</dbReference>